<dbReference type="HOGENOM" id="CLU_004617_2_2_0"/>
<dbReference type="eggNOG" id="COG3940">
    <property type="taxonomic scope" value="Bacteria"/>
</dbReference>
<dbReference type="Pfam" id="PF22847">
    <property type="entry name" value="BT_3657-like_N"/>
    <property type="match status" value="1"/>
</dbReference>
<dbReference type="Pfam" id="PF22124">
    <property type="entry name" value="Glyco_hydro_95_cat"/>
    <property type="match status" value="1"/>
</dbReference>
<dbReference type="InterPro" id="IPR055133">
    <property type="entry name" value="BT_3657-like_N"/>
</dbReference>
<dbReference type="EMBL" id="CP001032">
    <property type="protein sequence ID" value="ACB74639.1"/>
    <property type="molecule type" value="Genomic_DNA"/>
</dbReference>
<dbReference type="GO" id="GO:0004560">
    <property type="term" value="F:alpha-L-fucosidase activity"/>
    <property type="evidence" value="ECO:0007669"/>
    <property type="project" value="TreeGrafter"/>
</dbReference>
<evidence type="ECO:0000256" key="2">
    <source>
        <dbReference type="SAM" id="SignalP"/>
    </source>
</evidence>
<dbReference type="GO" id="GO:0005975">
    <property type="term" value="P:carbohydrate metabolic process"/>
    <property type="evidence" value="ECO:0007669"/>
    <property type="project" value="InterPro"/>
</dbReference>
<organism evidence="7 8">
    <name type="scientific">Opitutus terrae (strain DSM 11246 / JCM 15787 / PB90-1)</name>
    <dbReference type="NCBI Taxonomy" id="452637"/>
    <lineage>
        <taxon>Bacteria</taxon>
        <taxon>Pseudomonadati</taxon>
        <taxon>Verrucomicrobiota</taxon>
        <taxon>Opitutia</taxon>
        <taxon>Opitutales</taxon>
        <taxon>Opitutaceae</taxon>
        <taxon>Opitutus</taxon>
    </lineage>
</organism>
<dbReference type="Pfam" id="PF14498">
    <property type="entry name" value="Glyco_hyd_65N_2"/>
    <property type="match status" value="1"/>
</dbReference>
<dbReference type="OrthoDB" id="9802600at2"/>
<name>B1ZRF2_OPITP</name>
<dbReference type="AlphaFoldDB" id="B1ZRF2"/>
<dbReference type="RefSeq" id="WP_012374177.1">
    <property type="nucleotide sequence ID" value="NC_010571.1"/>
</dbReference>
<feature type="domain" description="Glycosyl hydrolase family 95 N-terminal" evidence="3">
    <location>
        <begin position="322"/>
        <end position="568"/>
    </location>
</feature>
<dbReference type="Pfam" id="PF21307">
    <property type="entry name" value="Glyco_hydro_95_C"/>
    <property type="match status" value="1"/>
</dbReference>
<dbReference type="InterPro" id="IPR023296">
    <property type="entry name" value="Glyco_hydro_beta-prop_sf"/>
</dbReference>
<keyword evidence="2" id="KW-0732">Signal</keyword>
<dbReference type="InterPro" id="IPR027414">
    <property type="entry name" value="GH95_N_dom"/>
</dbReference>
<evidence type="ECO:0000313" key="8">
    <source>
        <dbReference type="Proteomes" id="UP000007013"/>
    </source>
</evidence>
<reference evidence="7 8" key="1">
    <citation type="journal article" date="2011" name="J. Bacteriol.">
        <title>Genome sequence of the verrucomicrobium Opitutus terrae PB90-1, an abundant inhabitant of rice paddy soil ecosystems.</title>
        <authorList>
            <person name="van Passel M.W."/>
            <person name="Kant R."/>
            <person name="Palva A."/>
            <person name="Copeland A."/>
            <person name="Lucas S."/>
            <person name="Lapidus A."/>
            <person name="Glavina del Rio T."/>
            <person name="Pitluck S."/>
            <person name="Goltsman E."/>
            <person name="Clum A."/>
            <person name="Sun H."/>
            <person name="Schmutz J."/>
            <person name="Larimer F.W."/>
            <person name="Land M.L."/>
            <person name="Hauser L."/>
            <person name="Kyrpides N."/>
            <person name="Mikhailova N."/>
            <person name="Richardson P.P."/>
            <person name="Janssen P.H."/>
            <person name="de Vos W.M."/>
            <person name="Smidt H."/>
        </authorList>
    </citation>
    <scope>NUCLEOTIDE SEQUENCE [LARGE SCALE GENOMIC DNA]</scope>
    <source>
        <strain evidence="8">DSM 11246 / JCM 15787 / PB90-1</strain>
    </source>
</reference>
<dbReference type="Proteomes" id="UP000007013">
    <property type="component" value="Chromosome"/>
</dbReference>
<dbReference type="SUPFAM" id="SSF75005">
    <property type="entry name" value="Arabinanase/levansucrase/invertase"/>
    <property type="match status" value="1"/>
</dbReference>
<dbReference type="InterPro" id="IPR054363">
    <property type="entry name" value="GH95_cat"/>
</dbReference>
<feature type="domain" description="Glycosyl hydrolase family 95 catalytic" evidence="5">
    <location>
        <begin position="594"/>
        <end position="1027"/>
    </location>
</feature>
<dbReference type="STRING" id="452637.Oter_1354"/>
<keyword evidence="8" id="KW-1185">Reference proteome</keyword>
<dbReference type="InterPro" id="IPR012341">
    <property type="entry name" value="6hp_glycosidase-like_sf"/>
</dbReference>
<dbReference type="SUPFAM" id="SSF48208">
    <property type="entry name" value="Six-hairpin glycosidases"/>
    <property type="match status" value="1"/>
</dbReference>
<feature type="compositionally biased region" description="Basic and acidic residues" evidence="1">
    <location>
        <begin position="635"/>
        <end position="644"/>
    </location>
</feature>
<evidence type="ECO:0000259" key="6">
    <source>
        <dbReference type="Pfam" id="PF22847"/>
    </source>
</evidence>
<accession>B1ZRF2</accession>
<feature type="domain" description="Arabinosidase BT-3657-like N-terminal" evidence="6">
    <location>
        <begin position="25"/>
        <end position="114"/>
    </location>
</feature>
<proteinExistence type="predicted"/>
<dbReference type="Gene3D" id="1.50.10.10">
    <property type="match status" value="1"/>
</dbReference>
<sequence>MQLLHLRRLLAFVLVLLLASALRAADTAFLFTYFTGNGEDGLHLAWSEDGYRWTALDRGRSVLFPSVGKDRLMRDPCVTRGPGGTYHLVWTSGWWDNAIGYASTRDFLTWSEQKAIPVMAHEPTVRNSWAPEVAWDAQREQFIIFWASTIPGKFPETAGSSEDALNHRIYATTTKDWQAFTPTRLFVEPGFNVIDATLLPARDGGWWMIAKDETQKPPKKHLRLAHATDIEGPWREFGAPFTRDWVEGPTAIRVGDDVLVYFDVYRERHYGALRSRDLKTWEDVTDQIALPAGARHGTMIEVPRALIDRLRDAKPEVEHLVRFDAPARHFTAATPLGNGRLGLMPFGGVDEERVVLNEAGMWSGSPQDADRPNAAAALPEIRRLLLAGQNAEAEKVVAENFTCAGAGSGRGRGANVPYGSYQVLGELRLAFASSASGTEVTNYARELDLADAVSRVSYERDGVRFEREAFVSAPDEVAVIRLTANKRGAISFELALERPERATTRVLEGGRLLMSGRLSDGRGGENVGFATIARIVNRGGSVESGDGVLRVRAADEVLVLVTAATDIKSFAGRKVEDAAATAMADMDRSAQKSFGALRAAHLAHYRGLFDRVLLRLSEDGTEGGRRVPSPPQMTTDDRGAERNPRPTTQARLVAQAAGANDPGLAQLYFDFGRYLLISSTRPDGFPPNLQGIWADGVQTPWNGDWHLNINVQMNFWPAEICGLPELHDSLFSFTQSLTEPGARTARAYYGARGWVAHVLANPWGFTSPGEGASWGATTTGSAWLCQHLWDHYLFTGDRAFLERAYPMMKGSAEFYLDMLIEEPTHGWLVTAPANSPENEFVLADGTKAHVCLGPTFDNQILRSLFTATAEAARVLDVDAELQRELGAKTARLPPTRIAPDGRVMEWLENYGEADPHHRHISHLWGLYPGDEISVAGTPELAAAARKTLDARGDGGTGWCLAHKLTLWARLHDGARAADLLRSLLKPAVGADQITTTGGGTYPNLFDAHPPFQIDGNFGGTAGIAELLLQSRALPAAGSADQSGVTGVSPDRSAQSAGWEIELLPALPPTWRGGEVRGLRARGGFVVDLRWRDGALERAVIHSLRGESAQIRLGRRLETLPTIAIGAAVELNADLKPITP</sequence>
<evidence type="ECO:0000259" key="4">
    <source>
        <dbReference type="Pfam" id="PF21307"/>
    </source>
</evidence>
<evidence type="ECO:0000259" key="3">
    <source>
        <dbReference type="Pfam" id="PF14498"/>
    </source>
</evidence>
<dbReference type="KEGG" id="ote:Oter_1354"/>
<dbReference type="InterPro" id="IPR008928">
    <property type="entry name" value="6-hairpin_glycosidase_sf"/>
</dbReference>
<feature type="domain" description="Alpha fucosidase A-like C-terminal" evidence="4">
    <location>
        <begin position="1054"/>
        <end position="1116"/>
    </location>
</feature>
<evidence type="ECO:0000313" key="7">
    <source>
        <dbReference type="EMBL" id="ACB74639.1"/>
    </source>
</evidence>
<dbReference type="PANTHER" id="PTHR31084:SF0">
    <property type="entry name" value="ALPHA-L-FUCOSIDASE 2"/>
    <property type="match status" value="1"/>
</dbReference>
<feature type="chain" id="PRO_5002772626" evidence="2">
    <location>
        <begin position="25"/>
        <end position="1139"/>
    </location>
</feature>
<dbReference type="PANTHER" id="PTHR31084">
    <property type="entry name" value="ALPHA-L-FUCOSIDASE 2"/>
    <property type="match status" value="1"/>
</dbReference>
<feature type="signal peptide" evidence="2">
    <location>
        <begin position="1"/>
        <end position="24"/>
    </location>
</feature>
<dbReference type="CDD" id="cd08983">
    <property type="entry name" value="GH43_Bt3655-like"/>
    <property type="match status" value="1"/>
</dbReference>
<dbReference type="CAZy" id="GH43">
    <property type="family name" value="Glycoside Hydrolase Family 43"/>
</dbReference>
<evidence type="ECO:0000259" key="5">
    <source>
        <dbReference type="Pfam" id="PF22124"/>
    </source>
</evidence>
<evidence type="ECO:0000256" key="1">
    <source>
        <dbReference type="SAM" id="MobiDB-lite"/>
    </source>
</evidence>
<feature type="region of interest" description="Disordered" evidence="1">
    <location>
        <begin position="620"/>
        <end position="646"/>
    </location>
</feature>
<dbReference type="CAZy" id="GH95">
    <property type="family name" value="Glycoside Hydrolase Family 95"/>
</dbReference>
<dbReference type="eggNOG" id="COG1554">
    <property type="taxonomic scope" value="Bacteria"/>
</dbReference>
<gene>
    <name evidence="7" type="ordered locus">Oter_1354</name>
</gene>
<dbReference type="InterPro" id="IPR049053">
    <property type="entry name" value="AFCA-like_C"/>
</dbReference>
<protein>
    <submittedName>
        <fullName evidence="7">Uncharacterized protein</fullName>
    </submittedName>
</protein>
<dbReference type="Gene3D" id="2.115.10.20">
    <property type="entry name" value="Glycosyl hydrolase domain, family 43"/>
    <property type="match status" value="1"/>
</dbReference>